<reference evidence="9 10" key="1">
    <citation type="journal article" date="2007" name="Proc. Natl. Acad. Sci. U.S.A.">
        <title>The genome of Syntrophus aciditrophicus: life at the thermodynamic limit of microbial growth.</title>
        <authorList>
            <person name="McInerney M.J."/>
            <person name="Rohlin L."/>
            <person name="Mouttaki H."/>
            <person name="Kim U."/>
            <person name="Krupp R.S."/>
            <person name="Rios-Hernandez L."/>
            <person name="Sieber J."/>
            <person name="Struchtemeyer C.G."/>
            <person name="Bhattacharyya A."/>
            <person name="Campbell J.W."/>
            <person name="Gunsalus R.P."/>
        </authorList>
    </citation>
    <scope>NUCLEOTIDE SEQUENCE [LARGE SCALE GENOMIC DNA]</scope>
    <source>
        <strain evidence="9 10">SB</strain>
    </source>
</reference>
<dbReference type="GO" id="GO:0004252">
    <property type="term" value="F:serine-type endopeptidase activity"/>
    <property type="evidence" value="ECO:0007669"/>
    <property type="project" value="InterPro"/>
</dbReference>
<evidence type="ECO:0000256" key="2">
    <source>
        <dbReference type="ARBA" id="ARBA00009045"/>
    </source>
</evidence>
<dbReference type="KEGG" id="sat:SYN_00033"/>
<dbReference type="EMBL" id="CP000252">
    <property type="protein sequence ID" value="ABC75934.1"/>
    <property type="molecule type" value="Genomic_DNA"/>
</dbReference>
<gene>
    <name evidence="9" type="ORF">SYN_00033</name>
</gene>
<dbReference type="SUPFAM" id="SSF144091">
    <property type="entry name" value="Rhomboid-like"/>
    <property type="match status" value="1"/>
</dbReference>
<name>Q2LYH2_SYNAS</name>
<dbReference type="Gene3D" id="1.20.1540.10">
    <property type="entry name" value="Rhomboid-like"/>
    <property type="match status" value="1"/>
</dbReference>
<comment type="similarity">
    <text evidence="2">Belongs to the peptidase S54 family.</text>
</comment>
<dbReference type="MEROPS" id="S54.027"/>
<dbReference type="HOGENOM" id="CLU_055068_5_1_7"/>
<dbReference type="OrthoDB" id="9813074at2"/>
<keyword evidence="4" id="KW-0378">Hydrolase</keyword>
<feature type="transmembrane region" description="Helical" evidence="7">
    <location>
        <begin position="130"/>
        <end position="149"/>
    </location>
</feature>
<dbReference type="Pfam" id="PF01694">
    <property type="entry name" value="Rhomboid"/>
    <property type="match status" value="1"/>
</dbReference>
<feature type="transmembrane region" description="Helical" evidence="7">
    <location>
        <begin position="104"/>
        <end position="124"/>
    </location>
</feature>
<dbReference type="RefSeq" id="WP_011415969.1">
    <property type="nucleotide sequence ID" value="NC_007759.1"/>
</dbReference>
<feature type="transmembrane region" description="Helical" evidence="7">
    <location>
        <begin position="161"/>
        <end position="185"/>
    </location>
</feature>
<evidence type="ECO:0000256" key="6">
    <source>
        <dbReference type="ARBA" id="ARBA00023136"/>
    </source>
</evidence>
<dbReference type="PANTHER" id="PTHR43731:SF14">
    <property type="entry name" value="PRESENILIN-ASSOCIATED RHOMBOID-LIKE PROTEIN, MITOCHONDRIAL"/>
    <property type="match status" value="1"/>
</dbReference>
<evidence type="ECO:0000259" key="8">
    <source>
        <dbReference type="Pfam" id="PF01694"/>
    </source>
</evidence>
<comment type="subcellular location">
    <subcellularLocation>
        <location evidence="1">Membrane</location>
        <topology evidence="1">Multi-pass membrane protein</topology>
    </subcellularLocation>
</comment>
<evidence type="ECO:0000256" key="7">
    <source>
        <dbReference type="SAM" id="Phobius"/>
    </source>
</evidence>
<keyword evidence="6 7" id="KW-0472">Membrane</keyword>
<keyword evidence="10" id="KW-1185">Reference proteome</keyword>
<evidence type="ECO:0000256" key="4">
    <source>
        <dbReference type="ARBA" id="ARBA00022801"/>
    </source>
</evidence>
<accession>Q2LYH2</accession>
<dbReference type="FunFam" id="1.20.1540.10:FF:000027">
    <property type="entry name" value="Rhomboid family intramembrane serine protease"/>
    <property type="match status" value="1"/>
</dbReference>
<feature type="domain" description="Peptidase S54 rhomboid" evidence="8">
    <location>
        <begin position="70"/>
        <end position="218"/>
    </location>
</feature>
<evidence type="ECO:0000313" key="9">
    <source>
        <dbReference type="EMBL" id="ABC75934.1"/>
    </source>
</evidence>
<keyword evidence="5 7" id="KW-1133">Transmembrane helix</keyword>
<dbReference type="GO" id="GO:0016020">
    <property type="term" value="C:membrane"/>
    <property type="evidence" value="ECO:0007669"/>
    <property type="project" value="UniProtKB-SubCell"/>
</dbReference>
<feature type="transmembrane region" description="Helical" evidence="7">
    <location>
        <begin position="70"/>
        <end position="92"/>
    </location>
</feature>
<dbReference type="Proteomes" id="UP000001933">
    <property type="component" value="Chromosome"/>
</dbReference>
<dbReference type="eggNOG" id="COG0705">
    <property type="taxonomic scope" value="Bacteria"/>
</dbReference>
<dbReference type="InParanoid" id="Q2LYH2"/>
<organism evidence="9 10">
    <name type="scientific">Syntrophus aciditrophicus (strain SB)</name>
    <dbReference type="NCBI Taxonomy" id="56780"/>
    <lineage>
        <taxon>Bacteria</taxon>
        <taxon>Pseudomonadati</taxon>
        <taxon>Thermodesulfobacteriota</taxon>
        <taxon>Syntrophia</taxon>
        <taxon>Syntrophales</taxon>
        <taxon>Syntrophaceae</taxon>
        <taxon>Syntrophus</taxon>
    </lineage>
</organism>
<proteinExistence type="inferred from homology"/>
<evidence type="ECO:0000313" key="10">
    <source>
        <dbReference type="Proteomes" id="UP000001933"/>
    </source>
</evidence>
<feature type="transmembrane region" description="Helical" evidence="7">
    <location>
        <begin position="197"/>
        <end position="217"/>
    </location>
</feature>
<dbReference type="AlphaFoldDB" id="Q2LYH2"/>
<dbReference type="InterPro" id="IPR022764">
    <property type="entry name" value="Peptidase_S54_rhomboid_dom"/>
</dbReference>
<protein>
    <submittedName>
        <fullName evidence="9">Hypothetical membrane protein</fullName>
    </submittedName>
</protein>
<dbReference type="PANTHER" id="PTHR43731">
    <property type="entry name" value="RHOMBOID PROTEASE"/>
    <property type="match status" value="1"/>
</dbReference>
<evidence type="ECO:0000256" key="3">
    <source>
        <dbReference type="ARBA" id="ARBA00022692"/>
    </source>
</evidence>
<evidence type="ECO:0000256" key="1">
    <source>
        <dbReference type="ARBA" id="ARBA00004141"/>
    </source>
</evidence>
<evidence type="ECO:0000256" key="5">
    <source>
        <dbReference type="ARBA" id="ARBA00022989"/>
    </source>
</evidence>
<dbReference type="InterPro" id="IPR035952">
    <property type="entry name" value="Rhomboid-like_sf"/>
</dbReference>
<keyword evidence="3 7" id="KW-0812">Transmembrane</keyword>
<dbReference type="InterPro" id="IPR050925">
    <property type="entry name" value="Rhomboid_protease_S54"/>
</dbReference>
<sequence>MIPVRDTIQSRHFPFVNIVLILLNVFFYGIQLSLGGEADTFMIRYALVPARYTDPGGVADFGSGQAIPALFTFMFIHGSFWHLLGNMWFLYIFGDNVEDRLGSLSYLLFYLLCGLASGFTHILLNPHSPVPTIGASGAVAGVMGAYFLLYPRARIVTLVPLLFIPWFIEIPAILFLALWFLMQFLNATLAGDHTSGIAWWAHIGGFAFGALIHRIFYRKT</sequence>
<dbReference type="STRING" id="56780.SYN_00033"/>
<feature type="transmembrane region" description="Helical" evidence="7">
    <location>
        <begin position="12"/>
        <end position="30"/>
    </location>
</feature>